<evidence type="ECO:0000313" key="3">
    <source>
        <dbReference type="Proteomes" id="UP000507470"/>
    </source>
</evidence>
<dbReference type="InterPro" id="IPR049352">
    <property type="entry name" value="Rost"/>
</dbReference>
<sequence>MFLIYHLSWLCYDIYVHVENGKTDDALYFTKLPNWSYTLLITSSNLIDFICTLSIHCRRKDILHQSKDEAVAMPWYSQLNWLFFEISNTIAVIITIGFYSFLKPVGTPLALEYHVINSVYVLLSFFICSKPVRILHFIYPEIYMVIYIVFSVIYQLGGNNPAIYSILDWNEPARAMYTVLAVICVAVPIVHMTFFGLHIFRDRIYKCCKKQPGIEDIEYEDKEVKEATV</sequence>
<dbReference type="PANTHER" id="PTHR12242:SF1">
    <property type="entry name" value="MYND-TYPE DOMAIN-CONTAINING PROTEIN"/>
    <property type="match status" value="1"/>
</dbReference>
<dbReference type="GO" id="GO:0016020">
    <property type="term" value="C:membrane"/>
    <property type="evidence" value="ECO:0007669"/>
    <property type="project" value="TreeGrafter"/>
</dbReference>
<evidence type="ECO:0000313" key="2">
    <source>
        <dbReference type="EMBL" id="CAC5404227.1"/>
    </source>
</evidence>
<reference evidence="2 3" key="1">
    <citation type="submission" date="2020-06" db="EMBL/GenBank/DDBJ databases">
        <authorList>
            <person name="Li R."/>
            <person name="Bekaert M."/>
        </authorList>
    </citation>
    <scope>NUCLEOTIDE SEQUENCE [LARGE SCALE GENOMIC DNA]</scope>
    <source>
        <strain evidence="3">wild</strain>
    </source>
</reference>
<feature type="transmembrane region" description="Helical" evidence="1">
    <location>
        <begin position="108"/>
        <end position="127"/>
    </location>
</feature>
<evidence type="ECO:0000256" key="1">
    <source>
        <dbReference type="SAM" id="Phobius"/>
    </source>
</evidence>
<feature type="transmembrane region" description="Helical" evidence="1">
    <location>
        <begin position="134"/>
        <end position="156"/>
    </location>
</feature>
<evidence type="ECO:0008006" key="4">
    <source>
        <dbReference type="Google" id="ProtNLM"/>
    </source>
</evidence>
<name>A0A6J8D9D1_MYTCO</name>
<organism evidence="2 3">
    <name type="scientific">Mytilus coruscus</name>
    <name type="common">Sea mussel</name>
    <dbReference type="NCBI Taxonomy" id="42192"/>
    <lineage>
        <taxon>Eukaryota</taxon>
        <taxon>Metazoa</taxon>
        <taxon>Spiralia</taxon>
        <taxon>Lophotrochozoa</taxon>
        <taxon>Mollusca</taxon>
        <taxon>Bivalvia</taxon>
        <taxon>Autobranchia</taxon>
        <taxon>Pteriomorphia</taxon>
        <taxon>Mytilida</taxon>
        <taxon>Mytiloidea</taxon>
        <taxon>Mytilidae</taxon>
        <taxon>Mytilinae</taxon>
        <taxon>Mytilus</taxon>
    </lineage>
</organism>
<feature type="transmembrane region" description="Helical" evidence="1">
    <location>
        <begin position="79"/>
        <end position="102"/>
    </location>
</feature>
<feature type="transmembrane region" description="Helical" evidence="1">
    <location>
        <begin position="176"/>
        <end position="200"/>
    </location>
</feature>
<gene>
    <name evidence="2" type="ORF">MCOR_38037</name>
</gene>
<feature type="transmembrane region" description="Helical" evidence="1">
    <location>
        <begin position="35"/>
        <end position="58"/>
    </location>
</feature>
<dbReference type="AlphaFoldDB" id="A0A6J8D9D1"/>
<dbReference type="PANTHER" id="PTHR12242">
    <property type="entry name" value="OS02G0130600 PROTEIN-RELATED"/>
    <property type="match status" value="1"/>
</dbReference>
<proteinExistence type="predicted"/>
<keyword evidence="1" id="KW-0472">Membrane</keyword>
<dbReference type="EMBL" id="CACVKT020006919">
    <property type="protein sequence ID" value="CAC5404227.1"/>
    <property type="molecule type" value="Genomic_DNA"/>
</dbReference>
<accession>A0A6J8D9D1</accession>
<keyword evidence="3" id="KW-1185">Reference proteome</keyword>
<dbReference type="Proteomes" id="UP000507470">
    <property type="component" value="Unassembled WGS sequence"/>
</dbReference>
<dbReference type="Pfam" id="PF21534">
    <property type="entry name" value="Rost"/>
    <property type="match status" value="1"/>
</dbReference>
<keyword evidence="1" id="KW-0812">Transmembrane</keyword>
<dbReference type="OrthoDB" id="419711at2759"/>
<keyword evidence="1" id="KW-1133">Transmembrane helix</keyword>
<protein>
    <recommendedName>
        <fullName evidence="4">Protein rolling stone</fullName>
    </recommendedName>
</protein>